<feature type="region of interest" description="Disordered" evidence="1">
    <location>
        <begin position="41"/>
        <end position="60"/>
    </location>
</feature>
<protein>
    <submittedName>
        <fullName evidence="2">Uncharacterized protein</fullName>
    </submittedName>
</protein>
<name>A0A9I9EM83_CUCME</name>
<proteinExistence type="predicted"/>
<sequence>MRPKSQVKPQNPFDQVSKDENEEESIDSIAENLSVSAIFDFSDPDHKYSRSKKKKNPPNQ</sequence>
<dbReference type="EnsemblPlants" id="MELO3C035693.2.1">
    <property type="protein sequence ID" value="MELO3C035693.2.1"/>
    <property type="gene ID" value="MELO3C035693.2"/>
</dbReference>
<dbReference type="Gramene" id="MELO3C035693.2.1">
    <property type="protein sequence ID" value="MELO3C035693.2.1"/>
    <property type="gene ID" value="MELO3C035693.2"/>
</dbReference>
<dbReference type="AlphaFoldDB" id="A0A9I9EM83"/>
<feature type="compositionally biased region" description="Basic residues" evidence="1">
    <location>
        <begin position="49"/>
        <end position="60"/>
    </location>
</feature>
<feature type="region of interest" description="Disordered" evidence="1">
    <location>
        <begin position="1"/>
        <end position="26"/>
    </location>
</feature>
<reference evidence="2" key="1">
    <citation type="submission" date="2023-03" db="UniProtKB">
        <authorList>
            <consortium name="EnsemblPlants"/>
        </authorList>
    </citation>
    <scope>IDENTIFICATION</scope>
</reference>
<organism evidence="2">
    <name type="scientific">Cucumis melo</name>
    <name type="common">Muskmelon</name>
    <dbReference type="NCBI Taxonomy" id="3656"/>
    <lineage>
        <taxon>Eukaryota</taxon>
        <taxon>Viridiplantae</taxon>
        <taxon>Streptophyta</taxon>
        <taxon>Embryophyta</taxon>
        <taxon>Tracheophyta</taxon>
        <taxon>Spermatophyta</taxon>
        <taxon>Magnoliopsida</taxon>
        <taxon>eudicotyledons</taxon>
        <taxon>Gunneridae</taxon>
        <taxon>Pentapetalae</taxon>
        <taxon>rosids</taxon>
        <taxon>fabids</taxon>
        <taxon>Cucurbitales</taxon>
        <taxon>Cucurbitaceae</taxon>
        <taxon>Benincaseae</taxon>
        <taxon>Cucumis</taxon>
    </lineage>
</organism>
<evidence type="ECO:0000313" key="2">
    <source>
        <dbReference type="EnsemblPlants" id="MELO3C035693.2.1"/>
    </source>
</evidence>
<evidence type="ECO:0000256" key="1">
    <source>
        <dbReference type="SAM" id="MobiDB-lite"/>
    </source>
</evidence>
<accession>A0A9I9EM83</accession>